<dbReference type="PANTHER" id="PTHR36920">
    <property type="match status" value="1"/>
</dbReference>
<evidence type="ECO:0000313" key="2">
    <source>
        <dbReference type="EMBL" id="PAU81690.1"/>
    </source>
</evidence>
<keyword evidence="3" id="KW-1185">Reference proteome</keyword>
<accession>A0A2A2FA09</accession>
<feature type="chain" id="PRO_5013308121" description="Outer membrane protein OmpW" evidence="1">
    <location>
        <begin position="28"/>
        <end position="210"/>
    </location>
</feature>
<dbReference type="SUPFAM" id="SSF56925">
    <property type="entry name" value="OMPA-like"/>
    <property type="match status" value="1"/>
</dbReference>
<dbReference type="InterPro" id="IPR011250">
    <property type="entry name" value="OMP/PagP_B-barrel"/>
</dbReference>
<evidence type="ECO:0008006" key="4">
    <source>
        <dbReference type="Google" id="ProtNLM"/>
    </source>
</evidence>
<dbReference type="GO" id="GO:0019867">
    <property type="term" value="C:outer membrane"/>
    <property type="evidence" value="ECO:0007669"/>
    <property type="project" value="InterPro"/>
</dbReference>
<feature type="signal peptide" evidence="1">
    <location>
        <begin position="1"/>
        <end position="27"/>
    </location>
</feature>
<evidence type="ECO:0000313" key="3">
    <source>
        <dbReference type="Proteomes" id="UP000218896"/>
    </source>
</evidence>
<keyword evidence="1" id="KW-0732">Signal</keyword>
<dbReference type="GO" id="GO:0055085">
    <property type="term" value="P:transmembrane transport"/>
    <property type="evidence" value="ECO:0007669"/>
    <property type="project" value="TreeGrafter"/>
</dbReference>
<gene>
    <name evidence="2" type="ORF">CK501_00625</name>
</gene>
<reference evidence="2 3" key="1">
    <citation type="submission" date="2017-08" db="EMBL/GenBank/DDBJ databases">
        <title>Halovibrio sewagensis sp. nov., isolated from wastewater of high salinity.</title>
        <authorList>
            <person name="Dong X."/>
            <person name="Zhang G."/>
        </authorList>
    </citation>
    <scope>NUCLEOTIDE SEQUENCE [LARGE SCALE GENOMIC DNA]</scope>
    <source>
        <strain evidence="2 3">YL5-2</strain>
    </source>
</reference>
<comment type="caution">
    <text evidence="2">The sequence shown here is derived from an EMBL/GenBank/DDBJ whole genome shotgun (WGS) entry which is preliminary data.</text>
</comment>
<dbReference type="Proteomes" id="UP000218896">
    <property type="component" value="Unassembled WGS sequence"/>
</dbReference>
<protein>
    <recommendedName>
        <fullName evidence="4">Outer membrane protein OmpW</fullName>
    </recommendedName>
</protein>
<proteinExistence type="predicted"/>
<organism evidence="2 3">
    <name type="scientific">Halovibrio salipaludis</name>
    <dbReference type="NCBI Taxonomy" id="2032626"/>
    <lineage>
        <taxon>Bacteria</taxon>
        <taxon>Pseudomonadati</taxon>
        <taxon>Pseudomonadota</taxon>
        <taxon>Gammaproteobacteria</taxon>
        <taxon>Oceanospirillales</taxon>
        <taxon>Halomonadaceae</taxon>
        <taxon>Halovibrio</taxon>
    </lineage>
</organism>
<dbReference type="InterPro" id="IPR005618">
    <property type="entry name" value="OMPW"/>
</dbReference>
<dbReference type="PANTHER" id="PTHR36920:SF1">
    <property type="entry name" value="OUTER MEMBRANE PROTEIN W"/>
    <property type="match status" value="1"/>
</dbReference>
<sequence length="210" mass="21858">MKLNPIRQSLIAALSISVIGAAAPAVAYDKGDTIVRGGIASVVPGGSYSSVEIGGNPFSLRADSDIQAGLSFSYMLTEQLSADVLAATPFEHDLETPAIKAGSTKHLPPTVTVSWYPLAGSGAAVKPYVGAGVNYTTFWDEESALGNLSLDDSVGLAAQVGVDVPLDENWSVGAAAYYADIETDAELNGDDIGTVEIDPMVYRLHVGYSF</sequence>
<name>A0A2A2FA09_9GAMM</name>
<dbReference type="OrthoDB" id="9807574at2"/>
<dbReference type="EMBL" id="NSKD01000001">
    <property type="protein sequence ID" value="PAU81690.1"/>
    <property type="molecule type" value="Genomic_DNA"/>
</dbReference>
<dbReference type="Gene3D" id="2.40.160.20">
    <property type="match status" value="1"/>
</dbReference>
<dbReference type="AlphaFoldDB" id="A0A2A2FA09"/>
<dbReference type="Pfam" id="PF03922">
    <property type="entry name" value="OmpW"/>
    <property type="match status" value="1"/>
</dbReference>
<dbReference type="RefSeq" id="WP_095615794.1">
    <property type="nucleotide sequence ID" value="NZ_NSKD01000001.1"/>
</dbReference>
<evidence type="ECO:0000256" key="1">
    <source>
        <dbReference type="SAM" id="SignalP"/>
    </source>
</evidence>